<feature type="domain" description="ABC transporter" evidence="11">
    <location>
        <begin position="3"/>
        <end position="238"/>
    </location>
</feature>
<evidence type="ECO:0000256" key="2">
    <source>
        <dbReference type="ARBA" id="ARBA00005417"/>
    </source>
</evidence>
<evidence type="ECO:0000256" key="4">
    <source>
        <dbReference type="ARBA" id="ARBA00022475"/>
    </source>
</evidence>
<name>A0A178MKC4_9PROT</name>
<sequence length="279" mass="29783">MILEALDLHHVYPGGVIALEGLSLTVERGRRLAVLGPNGAGKTTLLLHLNGTLRPSAGEVRLDGVAQGYSRAELAAWRRRVGLVLQDPDNQLFAATVEEDVSFGPLNLGLTEAEARDRVTEALDALGIADLAERATHMLSFGQKKRVAIAGALAMRPEVLLLDEPVAGLDHRGARLLLQALERLAASGTTLVFTTHDVDLAWAFAERVALFDRGRVILHGDAAEVLGDRDALAQAGLEPPLLLELGFRTREEALGRLNPLPLAGEGGEHREPGEGKDPG</sequence>
<dbReference type="GO" id="GO:0006824">
    <property type="term" value="P:cobalt ion transport"/>
    <property type="evidence" value="ECO:0007669"/>
    <property type="project" value="InterPro"/>
</dbReference>
<keyword evidence="3 9" id="KW-0813">Transport</keyword>
<evidence type="ECO:0000259" key="11">
    <source>
        <dbReference type="PROSITE" id="PS50893"/>
    </source>
</evidence>
<keyword evidence="4 9" id="KW-1003">Cell membrane</keyword>
<dbReference type="AlphaFoldDB" id="A0A178MKC4"/>
<dbReference type="GO" id="GO:0042626">
    <property type="term" value="F:ATPase-coupled transmembrane transporter activity"/>
    <property type="evidence" value="ECO:0007669"/>
    <property type="project" value="TreeGrafter"/>
</dbReference>
<dbReference type="RefSeq" id="WP_068493582.1">
    <property type="nucleotide sequence ID" value="NZ_LWQT01000066.1"/>
</dbReference>
<evidence type="ECO:0000256" key="1">
    <source>
        <dbReference type="ARBA" id="ARBA00004202"/>
    </source>
</evidence>
<evidence type="ECO:0000256" key="9">
    <source>
        <dbReference type="RuleBase" id="RU364103"/>
    </source>
</evidence>
<dbReference type="NCBIfam" id="TIGR01166">
    <property type="entry name" value="cbiO"/>
    <property type="match status" value="1"/>
</dbReference>
<dbReference type="InterPro" id="IPR005876">
    <property type="entry name" value="Co_trans_ATP-bd"/>
</dbReference>
<keyword evidence="8 9" id="KW-0472">Membrane</keyword>
<dbReference type="OrthoDB" id="9782163at2"/>
<dbReference type="EMBL" id="LWQT01000066">
    <property type="protein sequence ID" value="OAN49192.1"/>
    <property type="molecule type" value="Genomic_DNA"/>
</dbReference>
<reference evidence="12 13" key="1">
    <citation type="submission" date="2016-04" db="EMBL/GenBank/DDBJ databases">
        <title>Draft genome sequence of freshwater magnetotactic bacteria Magnetospirillum marisnigri SP-1 and Magnetospirillum moscoviense BB-1.</title>
        <authorList>
            <person name="Koziaeva V."/>
            <person name="Dziuba M.V."/>
            <person name="Ivanov T.M."/>
            <person name="Kuznetsov B."/>
            <person name="Grouzdev D.S."/>
        </authorList>
    </citation>
    <scope>NUCLEOTIDE SEQUENCE [LARGE SCALE GENOMIC DNA]</scope>
    <source>
        <strain evidence="12 13">SP-1</strain>
    </source>
</reference>
<protein>
    <recommendedName>
        <fullName evidence="9">ABC transporter ATP-binding protein</fullName>
    </recommendedName>
</protein>
<evidence type="ECO:0000256" key="5">
    <source>
        <dbReference type="ARBA" id="ARBA00022741"/>
    </source>
</evidence>
<dbReference type="Gene3D" id="3.40.50.300">
    <property type="entry name" value="P-loop containing nucleotide triphosphate hydrolases"/>
    <property type="match status" value="1"/>
</dbReference>
<dbReference type="PROSITE" id="PS50893">
    <property type="entry name" value="ABC_TRANSPORTER_2"/>
    <property type="match status" value="1"/>
</dbReference>
<dbReference type="FunFam" id="3.40.50.300:FF:000224">
    <property type="entry name" value="Energy-coupling factor transporter ATP-binding protein EcfA"/>
    <property type="match status" value="1"/>
</dbReference>
<dbReference type="GO" id="GO:0005524">
    <property type="term" value="F:ATP binding"/>
    <property type="evidence" value="ECO:0007669"/>
    <property type="project" value="UniProtKB-UniRule"/>
</dbReference>
<keyword evidence="5 9" id="KW-0547">Nucleotide-binding</keyword>
<evidence type="ECO:0000313" key="13">
    <source>
        <dbReference type="Proteomes" id="UP000078428"/>
    </source>
</evidence>
<evidence type="ECO:0000313" key="12">
    <source>
        <dbReference type="EMBL" id="OAN49192.1"/>
    </source>
</evidence>
<feature type="compositionally biased region" description="Basic and acidic residues" evidence="10">
    <location>
        <begin position="266"/>
        <end position="279"/>
    </location>
</feature>
<evidence type="ECO:0000256" key="6">
    <source>
        <dbReference type="ARBA" id="ARBA00022840"/>
    </source>
</evidence>
<dbReference type="GO" id="GO:0016887">
    <property type="term" value="F:ATP hydrolysis activity"/>
    <property type="evidence" value="ECO:0007669"/>
    <property type="project" value="InterPro"/>
</dbReference>
<evidence type="ECO:0000256" key="7">
    <source>
        <dbReference type="ARBA" id="ARBA00022967"/>
    </source>
</evidence>
<dbReference type="SUPFAM" id="SSF52540">
    <property type="entry name" value="P-loop containing nucleoside triphosphate hydrolases"/>
    <property type="match status" value="1"/>
</dbReference>
<dbReference type="Pfam" id="PF00005">
    <property type="entry name" value="ABC_tran"/>
    <property type="match status" value="1"/>
</dbReference>
<dbReference type="InterPro" id="IPR003439">
    <property type="entry name" value="ABC_transporter-like_ATP-bd"/>
</dbReference>
<feature type="region of interest" description="Disordered" evidence="10">
    <location>
        <begin position="258"/>
        <end position="279"/>
    </location>
</feature>
<evidence type="ECO:0000256" key="8">
    <source>
        <dbReference type="ARBA" id="ARBA00023136"/>
    </source>
</evidence>
<dbReference type="InterPro" id="IPR050095">
    <property type="entry name" value="ECF_ABC_transporter_ATP-bd"/>
</dbReference>
<dbReference type="PANTHER" id="PTHR43553">
    <property type="entry name" value="HEAVY METAL TRANSPORTER"/>
    <property type="match status" value="1"/>
</dbReference>
<keyword evidence="13" id="KW-1185">Reference proteome</keyword>
<organism evidence="12 13">
    <name type="scientific">Paramagnetospirillum marisnigri</name>
    <dbReference type="NCBI Taxonomy" id="1285242"/>
    <lineage>
        <taxon>Bacteria</taxon>
        <taxon>Pseudomonadati</taxon>
        <taxon>Pseudomonadota</taxon>
        <taxon>Alphaproteobacteria</taxon>
        <taxon>Rhodospirillales</taxon>
        <taxon>Magnetospirillaceae</taxon>
        <taxon>Paramagnetospirillum</taxon>
    </lineage>
</organism>
<dbReference type="CDD" id="cd03225">
    <property type="entry name" value="ABC_cobalt_CbiO_domain1"/>
    <property type="match status" value="1"/>
</dbReference>
<comment type="caution">
    <text evidence="12">The sequence shown here is derived from an EMBL/GenBank/DDBJ whole genome shotgun (WGS) entry which is preliminary data.</text>
</comment>
<evidence type="ECO:0000256" key="3">
    <source>
        <dbReference type="ARBA" id="ARBA00022448"/>
    </source>
</evidence>
<comment type="function">
    <text evidence="9">Part of an ABC transporter complex. Responsible for energy coupling to the transport system.</text>
</comment>
<dbReference type="PROSITE" id="PS00211">
    <property type="entry name" value="ABC_TRANSPORTER_1"/>
    <property type="match status" value="1"/>
</dbReference>
<dbReference type="Proteomes" id="UP000078428">
    <property type="component" value="Unassembled WGS sequence"/>
</dbReference>
<dbReference type="GO" id="GO:0043190">
    <property type="term" value="C:ATP-binding cassette (ABC) transporter complex"/>
    <property type="evidence" value="ECO:0007669"/>
    <property type="project" value="TreeGrafter"/>
</dbReference>
<keyword evidence="7" id="KW-1278">Translocase</keyword>
<comment type="similarity">
    <text evidence="2 9">Belongs to the ABC transporter superfamily.</text>
</comment>
<dbReference type="PANTHER" id="PTHR43553:SF24">
    <property type="entry name" value="ENERGY-COUPLING FACTOR TRANSPORTER ATP-BINDING PROTEIN ECFA1"/>
    <property type="match status" value="1"/>
</dbReference>
<dbReference type="InterPro" id="IPR003593">
    <property type="entry name" value="AAA+_ATPase"/>
</dbReference>
<gene>
    <name evidence="12" type="ORF">A6A04_03495</name>
</gene>
<accession>A0A178MKC4</accession>
<proteinExistence type="inferred from homology"/>
<evidence type="ECO:0000256" key="10">
    <source>
        <dbReference type="SAM" id="MobiDB-lite"/>
    </source>
</evidence>
<dbReference type="InterPro" id="IPR027417">
    <property type="entry name" value="P-loop_NTPase"/>
</dbReference>
<dbReference type="InterPro" id="IPR015856">
    <property type="entry name" value="ABC_transpr_CbiO/EcfA_su"/>
</dbReference>
<dbReference type="InterPro" id="IPR017871">
    <property type="entry name" value="ABC_transporter-like_CS"/>
</dbReference>
<keyword evidence="6 9" id="KW-0067">ATP-binding</keyword>
<dbReference type="STRING" id="1285242.A6A04_03495"/>
<comment type="subcellular location">
    <subcellularLocation>
        <location evidence="1 9">Cell membrane</location>
        <topology evidence="1 9">Peripheral membrane protein</topology>
    </subcellularLocation>
</comment>
<dbReference type="SMART" id="SM00382">
    <property type="entry name" value="AAA"/>
    <property type="match status" value="1"/>
</dbReference>